<gene>
    <name evidence="2" type="ORF">UFOPK2870_01056</name>
    <name evidence="1" type="ORF">UFOPK4179_01319</name>
</gene>
<accession>A0A6J6V2L5</accession>
<organism evidence="2">
    <name type="scientific">freshwater metagenome</name>
    <dbReference type="NCBI Taxonomy" id="449393"/>
    <lineage>
        <taxon>unclassified sequences</taxon>
        <taxon>metagenomes</taxon>
        <taxon>ecological metagenomes</taxon>
    </lineage>
</organism>
<dbReference type="AlphaFoldDB" id="A0A6J6V2L5"/>
<proteinExistence type="predicted"/>
<name>A0A6J6V2L5_9ZZZZ</name>
<dbReference type="EMBL" id="CAETWZ010000177">
    <property type="protein sequence ID" value="CAB4368516.1"/>
    <property type="molecule type" value="Genomic_DNA"/>
</dbReference>
<sequence length="97" mass="10135">MATEETEIGTPPLVTVNALANAVVVERFSLYVRVIVVPEVVFATDAYTGAVLSTSEPFVTLVVDNDAASKPKTSCVAAFELALSAAGALYATLTTWP</sequence>
<evidence type="ECO:0000313" key="1">
    <source>
        <dbReference type="EMBL" id="CAB4368516.1"/>
    </source>
</evidence>
<evidence type="ECO:0000313" key="2">
    <source>
        <dbReference type="EMBL" id="CAB4766382.1"/>
    </source>
</evidence>
<reference evidence="2" key="1">
    <citation type="submission" date="2020-05" db="EMBL/GenBank/DDBJ databases">
        <authorList>
            <person name="Chiriac C."/>
            <person name="Salcher M."/>
            <person name="Ghai R."/>
            <person name="Kavagutti S V."/>
        </authorList>
    </citation>
    <scope>NUCLEOTIDE SEQUENCE</scope>
</reference>
<protein>
    <submittedName>
        <fullName evidence="2">Unannotated protein</fullName>
    </submittedName>
</protein>
<dbReference type="EMBL" id="CAEZZL010000093">
    <property type="protein sequence ID" value="CAB4766382.1"/>
    <property type="molecule type" value="Genomic_DNA"/>
</dbReference>